<feature type="short sequence motif" description="HXTX 1" evidence="2">
    <location>
        <begin position="37"/>
        <end position="40"/>
    </location>
</feature>
<organism evidence="3 4">
    <name type="scientific">Maritalea porphyrae</name>
    <dbReference type="NCBI Taxonomy" id="880732"/>
    <lineage>
        <taxon>Bacteria</taxon>
        <taxon>Pseudomonadati</taxon>
        <taxon>Pseudomonadota</taxon>
        <taxon>Alphaproteobacteria</taxon>
        <taxon>Hyphomicrobiales</taxon>
        <taxon>Devosiaceae</taxon>
        <taxon>Maritalea</taxon>
    </lineage>
</organism>
<comment type="function">
    <text evidence="2">Hydrolyzes RNA 2',3'-cyclic phosphodiester to an RNA 2'-phosphomonoester.</text>
</comment>
<evidence type="ECO:0000313" key="3">
    <source>
        <dbReference type="EMBL" id="GLQ16794.1"/>
    </source>
</evidence>
<dbReference type="PANTHER" id="PTHR35561:SF1">
    <property type="entry name" value="RNA 2',3'-CYCLIC PHOSPHODIESTERASE"/>
    <property type="match status" value="1"/>
</dbReference>
<evidence type="ECO:0000313" key="4">
    <source>
        <dbReference type="Proteomes" id="UP001161405"/>
    </source>
</evidence>
<comment type="similarity">
    <text evidence="2">Belongs to the 2H phosphoesterase superfamily. ThpR family.</text>
</comment>
<feature type="active site" description="Proton acceptor" evidence="2">
    <location>
        <position position="121"/>
    </location>
</feature>
<dbReference type="Gene3D" id="3.90.1140.10">
    <property type="entry name" value="Cyclic phosphodiesterase"/>
    <property type="match status" value="1"/>
</dbReference>
<dbReference type="HAMAP" id="MF_01940">
    <property type="entry name" value="RNA_CPDase"/>
    <property type="match status" value="1"/>
</dbReference>
<dbReference type="PANTHER" id="PTHR35561">
    <property type="entry name" value="RNA 2',3'-CYCLIC PHOSPHODIESTERASE"/>
    <property type="match status" value="1"/>
</dbReference>
<reference evidence="3" key="2">
    <citation type="submission" date="2023-01" db="EMBL/GenBank/DDBJ databases">
        <title>Draft genome sequence of Maritalea porphyrae strain NBRC 107169.</title>
        <authorList>
            <person name="Sun Q."/>
            <person name="Mori K."/>
        </authorList>
    </citation>
    <scope>NUCLEOTIDE SEQUENCE</scope>
    <source>
        <strain evidence="3">NBRC 107169</strain>
    </source>
</reference>
<comment type="catalytic activity">
    <reaction evidence="2">
        <text>a 3'-end 2',3'-cyclophospho-ribonucleotide-RNA + H2O = a 3'-end 2'-phospho-ribonucleotide-RNA + H(+)</text>
        <dbReference type="Rhea" id="RHEA:11828"/>
        <dbReference type="Rhea" id="RHEA-COMP:10464"/>
        <dbReference type="Rhea" id="RHEA-COMP:17353"/>
        <dbReference type="ChEBI" id="CHEBI:15377"/>
        <dbReference type="ChEBI" id="CHEBI:15378"/>
        <dbReference type="ChEBI" id="CHEBI:83064"/>
        <dbReference type="ChEBI" id="CHEBI:173113"/>
        <dbReference type="EC" id="3.1.4.58"/>
    </reaction>
</comment>
<dbReference type="EC" id="3.1.4.58" evidence="2"/>
<proteinExistence type="inferred from homology"/>
<sequence>MPRLFTGLEIPSDVSFALSLKRGGLGKSRWIDPSNYHITLRYIGDVDNHTGNAIANCLDELRVEPPFTVTVNHLGVFGGNRPRILYAGLEPCDQLTALHEMHERALQRLGLKPDGRKFVPHITLARLNGESADDMARHIQLAGAFFPLTFTVDQFVLYSAKDSVGGGPYLVEERYDLVA</sequence>
<keyword evidence="1 2" id="KW-0378">Hydrolase</keyword>
<evidence type="ECO:0000256" key="1">
    <source>
        <dbReference type="ARBA" id="ARBA00022801"/>
    </source>
</evidence>
<dbReference type="EMBL" id="BSNI01000002">
    <property type="protein sequence ID" value="GLQ16794.1"/>
    <property type="molecule type" value="Genomic_DNA"/>
</dbReference>
<dbReference type="NCBIfam" id="TIGR02258">
    <property type="entry name" value="2_5_ligase"/>
    <property type="match status" value="1"/>
</dbReference>
<feature type="short sequence motif" description="HXTX 2" evidence="2">
    <location>
        <begin position="121"/>
        <end position="124"/>
    </location>
</feature>
<dbReference type="SUPFAM" id="SSF55144">
    <property type="entry name" value="LigT-like"/>
    <property type="match status" value="1"/>
</dbReference>
<name>A0ABQ5UPJ6_9HYPH</name>
<dbReference type="InterPro" id="IPR009097">
    <property type="entry name" value="Cyclic_Pdiesterase"/>
</dbReference>
<dbReference type="RefSeq" id="WP_284362536.1">
    <property type="nucleotide sequence ID" value="NZ_BSNI01000002.1"/>
</dbReference>
<evidence type="ECO:0000256" key="2">
    <source>
        <dbReference type="HAMAP-Rule" id="MF_01940"/>
    </source>
</evidence>
<gene>
    <name evidence="3" type="primary">ligT</name>
    <name evidence="3" type="ORF">GCM10007879_10430</name>
</gene>
<feature type="active site" description="Proton donor" evidence="2">
    <location>
        <position position="37"/>
    </location>
</feature>
<accession>A0ABQ5UPJ6</accession>
<protein>
    <recommendedName>
        <fullName evidence="2">RNA 2',3'-cyclic phosphodiesterase</fullName>
        <shortName evidence="2">RNA 2',3'-CPDase</shortName>
        <ecNumber evidence="2">3.1.4.58</ecNumber>
    </recommendedName>
</protein>
<dbReference type="InterPro" id="IPR004175">
    <property type="entry name" value="RNA_CPDase"/>
</dbReference>
<reference evidence="3" key="1">
    <citation type="journal article" date="2014" name="Int. J. Syst. Evol. Microbiol.">
        <title>Complete genome of a new Firmicutes species belonging to the dominant human colonic microbiota ('Ruminococcus bicirculans') reveals two chromosomes and a selective capacity to utilize plant glucans.</title>
        <authorList>
            <consortium name="NISC Comparative Sequencing Program"/>
            <person name="Wegmann U."/>
            <person name="Louis P."/>
            <person name="Goesmann A."/>
            <person name="Henrissat B."/>
            <person name="Duncan S.H."/>
            <person name="Flint H.J."/>
        </authorList>
    </citation>
    <scope>NUCLEOTIDE SEQUENCE</scope>
    <source>
        <strain evidence="3">NBRC 107169</strain>
    </source>
</reference>
<comment type="caution">
    <text evidence="3">The sequence shown here is derived from an EMBL/GenBank/DDBJ whole genome shotgun (WGS) entry which is preliminary data.</text>
</comment>
<dbReference type="Pfam" id="PF13563">
    <property type="entry name" value="2_5_RNA_ligase2"/>
    <property type="match status" value="1"/>
</dbReference>
<dbReference type="Proteomes" id="UP001161405">
    <property type="component" value="Unassembled WGS sequence"/>
</dbReference>
<keyword evidence="4" id="KW-1185">Reference proteome</keyword>